<proteinExistence type="predicted"/>
<evidence type="ECO:0000313" key="4">
    <source>
        <dbReference type="EMBL" id="GJE96212.1"/>
    </source>
</evidence>
<keyword evidence="2" id="KW-0812">Transmembrane</keyword>
<name>A0A9P3GJA8_9APHY</name>
<keyword evidence="3" id="KW-0732">Signal</keyword>
<reference evidence="4 5" key="1">
    <citation type="submission" date="2021-08" db="EMBL/GenBank/DDBJ databases">
        <title>Draft Genome Sequence of Phanerochaete sordida strain YK-624.</title>
        <authorList>
            <person name="Mori T."/>
            <person name="Dohra H."/>
            <person name="Suzuki T."/>
            <person name="Kawagishi H."/>
            <person name="Hirai H."/>
        </authorList>
    </citation>
    <scope>NUCLEOTIDE SEQUENCE [LARGE SCALE GENOMIC DNA]</scope>
    <source>
        <strain evidence="4 5">YK-624</strain>
    </source>
</reference>
<keyword evidence="2" id="KW-1133">Transmembrane helix</keyword>
<feature type="compositionally biased region" description="Polar residues" evidence="1">
    <location>
        <begin position="316"/>
        <end position="333"/>
    </location>
</feature>
<dbReference type="AlphaFoldDB" id="A0A9P3GJA8"/>
<evidence type="ECO:0000313" key="5">
    <source>
        <dbReference type="Proteomes" id="UP000703269"/>
    </source>
</evidence>
<accession>A0A9P3GJA8</accession>
<sequence>MTSMKTIPILLLTLAAYGHAAPAANPPGSPNPGDADPTPMPDSTDAPSATLFFTPAVFLPDYYSQPTPTAAMEDNAAYFPQGTATPGAVSDPVAVAQPEDVAVIGAPVPTSTLMESLATPEPTLQNDAQATSTLPEDGAQITPAPEPSATPSATSLDVPLVFTISSSAISFSIPASQLSSIVPYTTVSHSALNPTQSTTAIGKHPTSSESTQTQMSRKAAVIGTILAVASLLGISVCALCMRCRVPRNIQKNSTDSLIEPFDSNNDDPEKALVDKKPVSPTPSQQSSTTNLPLPSLAANAPSQAPQPVPPPGSAEYGQQRSNWQTHAAATTRNASGDFEDVTHILSDKTFAPISGSERSSAASQVSDASFNRVSNGAPSVKAASYATCESRYSTNSAESAVGAAGSQRTSSDGVASTEYLSMSPASTPSPPESPVLRTPKQGVVTVTRTRSHTLDQSPKKRVHSDVSASKSFPVRLSGRMSGIDGVLDEESEWDIAAAYAARYSKGSVGMRSTISEVSEEQEQREPEGEHMETIDIGGRHVIMVTGYAF</sequence>
<comment type="caution">
    <text evidence="4">The sequence shown here is derived from an EMBL/GenBank/DDBJ whole genome shotgun (WGS) entry which is preliminary data.</text>
</comment>
<dbReference type="Proteomes" id="UP000703269">
    <property type="component" value="Unassembled WGS sequence"/>
</dbReference>
<feature type="compositionally biased region" description="Basic and acidic residues" evidence="1">
    <location>
        <begin position="267"/>
        <end position="277"/>
    </location>
</feature>
<feature type="compositionally biased region" description="Low complexity" evidence="1">
    <location>
        <begin position="281"/>
        <end position="303"/>
    </location>
</feature>
<feature type="region of interest" description="Disordered" evidence="1">
    <location>
        <begin position="353"/>
        <end position="380"/>
    </location>
</feature>
<dbReference type="EMBL" id="BPQB01000057">
    <property type="protein sequence ID" value="GJE96212.1"/>
    <property type="molecule type" value="Genomic_DNA"/>
</dbReference>
<feature type="region of interest" description="Disordered" evidence="1">
    <location>
        <begin position="23"/>
        <end position="48"/>
    </location>
</feature>
<feature type="transmembrane region" description="Helical" evidence="2">
    <location>
        <begin position="219"/>
        <end position="241"/>
    </location>
</feature>
<feature type="region of interest" description="Disordered" evidence="1">
    <location>
        <begin position="255"/>
        <end position="333"/>
    </location>
</feature>
<organism evidence="4 5">
    <name type="scientific">Phanerochaete sordida</name>
    <dbReference type="NCBI Taxonomy" id="48140"/>
    <lineage>
        <taxon>Eukaryota</taxon>
        <taxon>Fungi</taxon>
        <taxon>Dikarya</taxon>
        <taxon>Basidiomycota</taxon>
        <taxon>Agaricomycotina</taxon>
        <taxon>Agaricomycetes</taxon>
        <taxon>Polyporales</taxon>
        <taxon>Phanerochaetaceae</taxon>
        <taxon>Phanerochaete</taxon>
    </lineage>
</organism>
<gene>
    <name evidence="4" type="ORF">PsYK624_124060</name>
</gene>
<protein>
    <submittedName>
        <fullName evidence="4">Uncharacterized protein</fullName>
    </submittedName>
</protein>
<feature type="region of interest" description="Disordered" evidence="1">
    <location>
        <begin position="396"/>
        <end position="438"/>
    </location>
</feature>
<keyword evidence="5" id="KW-1185">Reference proteome</keyword>
<feature type="compositionally biased region" description="Polar residues" evidence="1">
    <location>
        <begin position="406"/>
        <end position="420"/>
    </location>
</feature>
<evidence type="ECO:0000256" key="2">
    <source>
        <dbReference type="SAM" id="Phobius"/>
    </source>
</evidence>
<evidence type="ECO:0000256" key="1">
    <source>
        <dbReference type="SAM" id="MobiDB-lite"/>
    </source>
</evidence>
<dbReference type="OrthoDB" id="2758596at2759"/>
<feature type="compositionally biased region" description="Polar residues" evidence="1">
    <location>
        <begin position="356"/>
        <end position="377"/>
    </location>
</feature>
<keyword evidence="2" id="KW-0472">Membrane</keyword>
<evidence type="ECO:0000256" key="3">
    <source>
        <dbReference type="SAM" id="SignalP"/>
    </source>
</evidence>
<feature type="signal peptide" evidence="3">
    <location>
        <begin position="1"/>
        <end position="20"/>
    </location>
</feature>
<feature type="chain" id="PRO_5040333044" evidence="3">
    <location>
        <begin position="21"/>
        <end position="549"/>
    </location>
</feature>